<evidence type="ECO:0000256" key="9">
    <source>
        <dbReference type="SAM" id="Phobius"/>
    </source>
</evidence>
<organism evidence="11">
    <name type="scientific">Leptocylindrus danicus</name>
    <dbReference type="NCBI Taxonomy" id="163516"/>
    <lineage>
        <taxon>Eukaryota</taxon>
        <taxon>Sar</taxon>
        <taxon>Stramenopiles</taxon>
        <taxon>Ochrophyta</taxon>
        <taxon>Bacillariophyta</taxon>
        <taxon>Coscinodiscophyceae</taxon>
        <taxon>Chaetocerotophycidae</taxon>
        <taxon>Leptocylindrales</taxon>
        <taxon>Leptocylindraceae</taxon>
        <taxon>Leptocylindrus</taxon>
    </lineage>
</organism>
<keyword evidence="4 7" id="KW-0720">Serine protease</keyword>
<dbReference type="InterPro" id="IPR001314">
    <property type="entry name" value="Peptidase_S1A"/>
</dbReference>
<feature type="compositionally biased region" description="Low complexity" evidence="8">
    <location>
        <begin position="404"/>
        <end position="423"/>
    </location>
</feature>
<evidence type="ECO:0000313" key="11">
    <source>
        <dbReference type="EMBL" id="CAD9565125.1"/>
    </source>
</evidence>
<feature type="transmembrane region" description="Helical" evidence="9">
    <location>
        <begin position="861"/>
        <end position="882"/>
    </location>
</feature>
<keyword evidence="5" id="KW-0843">Virulence</keyword>
<evidence type="ECO:0000256" key="3">
    <source>
        <dbReference type="ARBA" id="ARBA00022801"/>
    </source>
</evidence>
<comment type="similarity">
    <text evidence="1">Belongs to the peptidase S1 family.</text>
</comment>
<dbReference type="InterPro" id="IPR043504">
    <property type="entry name" value="Peptidase_S1_PA_chymotrypsin"/>
</dbReference>
<feature type="domain" description="Peptidase S1" evidence="10">
    <location>
        <begin position="70"/>
        <end position="307"/>
    </location>
</feature>
<evidence type="ECO:0000256" key="7">
    <source>
        <dbReference type="RuleBase" id="RU363034"/>
    </source>
</evidence>
<keyword evidence="3 7" id="KW-0378">Hydrolase</keyword>
<dbReference type="PRINTS" id="PR00722">
    <property type="entry name" value="CHYMOTRYPSIN"/>
</dbReference>
<dbReference type="Gene3D" id="2.40.10.10">
    <property type="entry name" value="Trypsin-like serine proteases"/>
    <property type="match status" value="1"/>
</dbReference>
<evidence type="ECO:0000256" key="1">
    <source>
        <dbReference type="ARBA" id="ARBA00007664"/>
    </source>
</evidence>
<dbReference type="InterPro" id="IPR018114">
    <property type="entry name" value="TRYPSIN_HIS"/>
</dbReference>
<feature type="region of interest" description="Disordered" evidence="8">
    <location>
        <begin position="789"/>
        <end position="854"/>
    </location>
</feature>
<keyword evidence="9" id="KW-0812">Transmembrane</keyword>
<keyword evidence="9" id="KW-0472">Membrane</keyword>
<dbReference type="PROSITE" id="PS00135">
    <property type="entry name" value="TRYPSIN_SER"/>
    <property type="match status" value="1"/>
</dbReference>
<dbReference type="InterPro" id="IPR001254">
    <property type="entry name" value="Trypsin_dom"/>
</dbReference>
<dbReference type="SMART" id="SM00020">
    <property type="entry name" value="Tryp_SPc"/>
    <property type="match status" value="1"/>
</dbReference>
<evidence type="ECO:0000256" key="4">
    <source>
        <dbReference type="ARBA" id="ARBA00022825"/>
    </source>
</evidence>
<dbReference type="PANTHER" id="PTHR24276">
    <property type="entry name" value="POLYSERASE-RELATED"/>
    <property type="match status" value="1"/>
</dbReference>
<dbReference type="CDD" id="cd00190">
    <property type="entry name" value="Tryp_SPc"/>
    <property type="match status" value="1"/>
</dbReference>
<dbReference type="EMBL" id="HBGY01007705">
    <property type="protein sequence ID" value="CAD9565125.1"/>
    <property type="molecule type" value="Transcribed_RNA"/>
</dbReference>
<dbReference type="PANTHER" id="PTHR24276:SF91">
    <property type="entry name" value="AT26814P-RELATED"/>
    <property type="match status" value="1"/>
</dbReference>
<protein>
    <recommendedName>
        <fullName evidence="10">Peptidase S1 domain-containing protein</fullName>
    </recommendedName>
</protein>
<feature type="region of interest" description="Disordered" evidence="8">
    <location>
        <begin position="400"/>
        <end position="432"/>
    </location>
</feature>
<dbReference type="Pfam" id="PF00089">
    <property type="entry name" value="Trypsin"/>
    <property type="match status" value="1"/>
</dbReference>
<dbReference type="SUPFAM" id="SSF50494">
    <property type="entry name" value="Trypsin-like serine proteases"/>
    <property type="match status" value="1"/>
</dbReference>
<name>A0A7S2NYB0_9STRA</name>
<dbReference type="InterPro" id="IPR050430">
    <property type="entry name" value="Peptidase_S1"/>
</dbReference>
<dbReference type="PROSITE" id="PS00134">
    <property type="entry name" value="TRYPSIN_HIS"/>
    <property type="match status" value="1"/>
</dbReference>
<keyword evidence="6" id="KW-1015">Disulfide bond</keyword>
<dbReference type="PROSITE" id="PS50240">
    <property type="entry name" value="TRYPSIN_DOM"/>
    <property type="match status" value="1"/>
</dbReference>
<evidence type="ECO:0000256" key="2">
    <source>
        <dbReference type="ARBA" id="ARBA00022670"/>
    </source>
</evidence>
<dbReference type="InterPro" id="IPR009003">
    <property type="entry name" value="Peptidase_S1_PA"/>
</dbReference>
<dbReference type="AlphaFoldDB" id="A0A7S2NYB0"/>
<dbReference type="InterPro" id="IPR033116">
    <property type="entry name" value="TRYPSIN_SER"/>
</dbReference>
<keyword evidence="9" id="KW-1133">Transmembrane helix</keyword>
<proteinExistence type="inferred from homology"/>
<reference evidence="11" key="1">
    <citation type="submission" date="2021-01" db="EMBL/GenBank/DDBJ databases">
        <authorList>
            <person name="Corre E."/>
            <person name="Pelletier E."/>
            <person name="Niang G."/>
            <person name="Scheremetjew M."/>
            <person name="Finn R."/>
            <person name="Kale V."/>
            <person name="Holt S."/>
            <person name="Cochrane G."/>
            <person name="Meng A."/>
            <person name="Brown T."/>
            <person name="Cohen L."/>
        </authorList>
    </citation>
    <scope>NUCLEOTIDE SEQUENCE</scope>
    <source>
        <strain evidence="11">B650</strain>
    </source>
</reference>
<evidence type="ECO:0000259" key="10">
    <source>
        <dbReference type="PROSITE" id="PS50240"/>
    </source>
</evidence>
<dbReference type="GO" id="GO:0006508">
    <property type="term" value="P:proteolysis"/>
    <property type="evidence" value="ECO:0007669"/>
    <property type="project" value="UniProtKB-KW"/>
</dbReference>
<evidence type="ECO:0000256" key="5">
    <source>
        <dbReference type="ARBA" id="ARBA00023026"/>
    </source>
</evidence>
<evidence type="ECO:0000256" key="6">
    <source>
        <dbReference type="ARBA" id="ARBA00023157"/>
    </source>
</evidence>
<gene>
    <name evidence="11" type="ORF">LDAN0321_LOCUS4826</name>
</gene>
<sequence>MRPPNKGPHKTIFSSTAKSTQQASKQATMTQYAIAASILLSRLIATDAARGTANHPFAIPPRNLAVSPRVVNGDDVGSHTNHPYMVSLQEGEVGGYGSHYCGASLIAPDIILTAAHCGPIPGNDKVQIGRYDLSNSTESTFEEFAVFDVFYHPGWGTKGIDNDFAIVQIDGRSNMDPVTIDDGSVELASGTDLRIIGWGLTETGFIADVLQEGVVDYVANTDCNAIWQYEAGAEVTDNMMCAMRSGEEFVVDACNGDSGGPLITTDGNAVQVGLVSWGAPFPCESNTLPGVYARISAAYDWILEVTCKHSKYGHPDCAPTTSPSPTTSLAPTSLCVDVPGWVDLHNNGCSWYEQEMDEDYFYDDSVHWCLYFEGTPTSGISVYEACCVCGGGMNLDLDQPTDAPSVSMQPTTTQSPSVSPTVSAKPTSSSAPTETCVDVPDWIDVYGDDCSFYSEEIVDDLFSYYYDDGMTKCDLWGDIPDAETELVTANMACCECGGGAHTIPTPSPTLSLEPTKSMAPTSLCYDIPDWVAEEIFTCDFFHVEFADTTATTLCEFLGEVEDNNGVNAIEACCACGGGMMRDLDAPSNSPTATFAPTLSTKPSAAPTVSAAPSVSAAPTEECFDKEDWVDYVGDDCSWYAEDASGEDDFWINRQRQRKLEQELYDDDYFYESLSRCEEHGDSTDFNGDISANMACCVCGGGAHAVPTPFPTVSMSPTLSPAPTTECQDHEWSANMGSWDMHCVDLSEDSEGEVGVSLCDIYGYLADSSGTDVLARDACCVCGGGQDRQIDPPEAASSSPIATPTATPSANPSANPTANPTVTPSVTPSTAPSTTPNSSPNTPSTSAPATPSSNVSSSASMFGTNGFSLLFTCSVTWFVYYLFSGV</sequence>
<dbReference type="GO" id="GO:0004252">
    <property type="term" value="F:serine-type endopeptidase activity"/>
    <property type="evidence" value="ECO:0007669"/>
    <property type="project" value="InterPro"/>
</dbReference>
<feature type="compositionally biased region" description="Low complexity" evidence="8">
    <location>
        <begin position="794"/>
        <end position="854"/>
    </location>
</feature>
<keyword evidence="2 7" id="KW-0645">Protease</keyword>
<dbReference type="FunFam" id="2.40.10.10:FF:000036">
    <property type="entry name" value="Trypsin beta"/>
    <property type="match status" value="1"/>
</dbReference>
<accession>A0A7S2NYB0</accession>
<evidence type="ECO:0000256" key="8">
    <source>
        <dbReference type="SAM" id="MobiDB-lite"/>
    </source>
</evidence>